<dbReference type="AlphaFoldDB" id="A0A7W9FMU8"/>
<dbReference type="EC" id="2.7.1.15" evidence="9"/>
<keyword evidence="9" id="KW-0963">Cytoplasm</keyword>
<dbReference type="CDD" id="cd01174">
    <property type="entry name" value="ribokinase"/>
    <property type="match status" value="1"/>
</dbReference>
<feature type="binding site" evidence="9">
    <location>
        <begin position="247"/>
        <end position="248"/>
    </location>
    <ligand>
        <name>ATP</name>
        <dbReference type="ChEBI" id="CHEBI:30616"/>
    </ligand>
</feature>
<evidence type="ECO:0000256" key="4">
    <source>
        <dbReference type="ARBA" id="ARBA00022777"/>
    </source>
</evidence>
<keyword evidence="4 9" id="KW-0418">Kinase</keyword>
<proteinExistence type="inferred from homology"/>
<keyword evidence="6 9" id="KW-0460">Magnesium</keyword>
<reference evidence="11 12" key="1">
    <citation type="submission" date="2020-08" db="EMBL/GenBank/DDBJ databases">
        <title>Genomic Encyclopedia of Type Strains, Phase IV (KMG-IV): sequencing the most valuable type-strain genomes for metagenomic binning, comparative biology and taxonomic classification.</title>
        <authorList>
            <person name="Goeker M."/>
        </authorList>
    </citation>
    <scope>NUCLEOTIDE SEQUENCE [LARGE SCALE GENOMIC DNA]</scope>
    <source>
        <strain evidence="11 12">DSM 16268</strain>
    </source>
</reference>
<evidence type="ECO:0000256" key="2">
    <source>
        <dbReference type="ARBA" id="ARBA00022723"/>
    </source>
</evidence>
<feature type="binding site" evidence="9">
    <location>
        <position position="244"/>
    </location>
    <ligand>
        <name>K(+)</name>
        <dbReference type="ChEBI" id="CHEBI:29103"/>
    </ligand>
</feature>
<organism evidence="11 12">
    <name type="scientific">Prosthecomicrobium pneumaticum</name>
    <dbReference type="NCBI Taxonomy" id="81895"/>
    <lineage>
        <taxon>Bacteria</taxon>
        <taxon>Pseudomonadati</taxon>
        <taxon>Pseudomonadota</taxon>
        <taxon>Alphaproteobacteria</taxon>
        <taxon>Hyphomicrobiales</taxon>
        <taxon>Kaistiaceae</taxon>
        <taxon>Prosthecomicrobium</taxon>
    </lineage>
</organism>
<sequence length="305" mass="30901">MITVFGSINIDLVCRVEALPRPGETVKGSDYRLIPGGKGANQALAARRAGAAVRMVGAVGRDDMAAAALAELSAAGVDLSAVATEGTTSGMAIITVDRHGENTIVIAPGSNARLTAAALPEGAFAPGDTLMLQMEVPWAEAEAVARRAKAEGARVMLSIAPFTPLDRDAFAAVDMILVNEGEADALARHHAIPEAGLETRIRALAAELDRTLVVTRGAEGALAATADGGFWSLPSMPVTPVDTTGAGDTFAGVLAALLDEGADLAAALRHAVVAGALACTKEGAQPSFPQRAEIEIALAGIAPAS</sequence>
<dbReference type="PANTHER" id="PTHR10584:SF166">
    <property type="entry name" value="RIBOKINASE"/>
    <property type="match status" value="1"/>
</dbReference>
<comment type="catalytic activity">
    <reaction evidence="9">
        <text>D-ribose + ATP = D-ribose 5-phosphate + ADP + H(+)</text>
        <dbReference type="Rhea" id="RHEA:13697"/>
        <dbReference type="ChEBI" id="CHEBI:15378"/>
        <dbReference type="ChEBI" id="CHEBI:30616"/>
        <dbReference type="ChEBI" id="CHEBI:47013"/>
        <dbReference type="ChEBI" id="CHEBI:78346"/>
        <dbReference type="ChEBI" id="CHEBI:456216"/>
        <dbReference type="EC" id="2.7.1.15"/>
    </reaction>
</comment>
<feature type="binding site" evidence="9">
    <location>
        <position position="287"/>
    </location>
    <ligand>
        <name>K(+)</name>
        <dbReference type="ChEBI" id="CHEBI:29103"/>
    </ligand>
</feature>
<evidence type="ECO:0000256" key="3">
    <source>
        <dbReference type="ARBA" id="ARBA00022741"/>
    </source>
</evidence>
<feature type="active site" description="Proton acceptor" evidence="9">
    <location>
        <position position="248"/>
    </location>
</feature>
<dbReference type="GO" id="GO:0046872">
    <property type="term" value="F:metal ion binding"/>
    <property type="evidence" value="ECO:0007669"/>
    <property type="project" value="UniProtKB-KW"/>
</dbReference>
<keyword evidence="3 9" id="KW-0547">Nucleotide-binding</keyword>
<evidence type="ECO:0000256" key="9">
    <source>
        <dbReference type="HAMAP-Rule" id="MF_01987"/>
    </source>
</evidence>
<evidence type="ECO:0000256" key="1">
    <source>
        <dbReference type="ARBA" id="ARBA00022679"/>
    </source>
</evidence>
<gene>
    <name evidence="9" type="primary">rbsK</name>
    <name evidence="11" type="ORF">GGQ63_002657</name>
</gene>
<dbReference type="HAMAP" id="MF_01987">
    <property type="entry name" value="Ribokinase"/>
    <property type="match status" value="1"/>
</dbReference>
<comment type="pathway">
    <text evidence="9">Carbohydrate metabolism; D-ribose degradation; D-ribose 5-phosphate from beta-D-ribopyranose: step 2/2.</text>
</comment>
<dbReference type="PRINTS" id="PR00990">
    <property type="entry name" value="RIBOKINASE"/>
</dbReference>
<keyword evidence="2 9" id="KW-0479">Metal-binding</keyword>
<accession>A0A7W9FMU8</accession>
<feature type="binding site" evidence="9">
    <location>
        <position position="283"/>
    </location>
    <ligand>
        <name>K(+)</name>
        <dbReference type="ChEBI" id="CHEBI:29103"/>
    </ligand>
</feature>
<dbReference type="GO" id="GO:0019303">
    <property type="term" value="P:D-ribose catabolic process"/>
    <property type="evidence" value="ECO:0007669"/>
    <property type="project" value="UniProtKB-UniRule"/>
</dbReference>
<feature type="binding site" evidence="9">
    <location>
        <position position="278"/>
    </location>
    <ligand>
        <name>K(+)</name>
        <dbReference type="ChEBI" id="CHEBI:29103"/>
    </ligand>
</feature>
<evidence type="ECO:0000256" key="5">
    <source>
        <dbReference type="ARBA" id="ARBA00022840"/>
    </source>
</evidence>
<feature type="binding site" evidence="9">
    <location>
        <position position="179"/>
    </location>
    <ligand>
        <name>ATP</name>
        <dbReference type="ChEBI" id="CHEBI:30616"/>
    </ligand>
</feature>
<comment type="similarity">
    <text evidence="9">Belongs to the carbohydrate kinase PfkB family. Ribokinase subfamily.</text>
</comment>
<keyword evidence="7 9" id="KW-0630">Potassium</keyword>
<comment type="function">
    <text evidence="9">Catalyzes the phosphorylation of ribose at O-5 in a reaction requiring ATP and magnesium. The resulting D-ribose-5-phosphate can then be used either for sythesis of nucleotides, histidine, and tryptophan, or as a component of the pentose phosphate pathway.</text>
</comment>
<feature type="binding site" evidence="9">
    <location>
        <position position="242"/>
    </location>
    <ligand>
        <name>K(+)</name>
        <dbReference type="ChEBI" id="CHEBI:29103"/>
    </ligand>
</feature>
<dbReference type="UniPathway" id="UPA00916">
    <property type="reaction ID" value="UER00889"/>
</dbReference>
<evidence type="ECO:0000313" key="11">
    <source>
        <dbReference type="EMBL" id="MBB5753587.1"/>
    </source>
</evidence>
<dbReference type="Gene3D" id="3.40.1190.20">
    <property type="match status" value="1"/>
</dbReference>
<dbReference type="Proteomes" id="UP000523821">
    <property type="component" value="Unassembled WGS sequence"/>
</dbReference>
<dbReference type="PANTHER" id="PTHR10584">
    <property type="entry name" value="SUGAR KINASE"/>
    <property type="match status" value="1"/>
</dbReference>
<evidence type="ECO:0000313" key="12">
    <source>
        <dbReference type="Proteomes" id="UP000523821"/>
    </source>
</evidence>
<dbReference type="InterPro" id="IPR029056">
    <property type="entry name" value="Ribokinase-like"/>
</dbReference>
<comment type="subunit">
    <text evidence="9">Homodimer.</text>
</comment>
<evidence type="ECO:0000256" key="6">
    <source>
        <dbReference type="ARBA" id="ARBA00022842"/>
    </source>
</evidence>
<name>A0A7W9FMU8_9HYPH</name>
<dbReference type="InterPro" id="IPR011877">
    <property type="entry name" value="Ribokinase"/>
</dbReference>
<feature type="binding site" evidence="9">
    <location>
        <begin position="9"/>
        <end position="11"/>
    </location>
    <ligand>
        <name>substrate</name>
    </ligand>
</feature>
<comment type="caution">
    <text evidence="11">The sequence shown here is derived from an EMBL/GenBank/DDBJ whole genome shotgun (WGS) entry which is preliminary data.</text>
</comment>
<dbReference type="RefSeq" id="WP_183856559.1">
    <property type="nucleotide sequence ID" value="NZ_JACHOO010000005.1"/>
</dbReference>
<comment type="caution">
    <text evidence="9">Lacks conserved residue(s) required for the propagation of feature annotation.</text>
</comment>
<dbReference type="Pfam" id="PF00294">
    <property type="entry name" value="PfkB"/>
    <property type="match status" value="1"/>
</dbReference>
<dbReference type="GO" id="GO:0005524">
    <property type="term" value="F:ATP binding"/>
    <property type="evidence" value="ECO:0007669"/>
    <property type="project" value="UniProtKB-UniRule"/>
</dbReference>
<evidence type="ECO:0000256" key="7">
    <source>
        <dbReference type="ARBA" id="ARBA00022958"/>
    </source>
</evidence>
<protein>
    <recommendedName>
        <fullName evidence="9">Ribokinase</fullName>
        <shortName evidence="9">RK</shortName>
        <ecNumber evidence="9">2.7.1.15</ecNumber>
    </recommendedName>
</protein>
<dbReference type="InterPro" id="IPR002139">
    <property type="entry name" value="Ribo/fructo_kinase"/>
</dbReference>
<feature type="binding site" evidence="9">
    <location>
        <begin position="215"/>
        <end position="220"/>
    </location>
    <ligand>
        <name>ATP</name>
        <dbReference type="ChEBI" id="CHEBI:30616"/>
    </ligand>
</feature>
<feature type="binding site" evidence="9">
    <location>
        <position position="135"/>
    </location>
    <ligand>
        <name>substrate</name>
    </ligand>
</feature>
<feature type="domain" description="Carbohydrate kinase PfkB" evidence="10">
    <location>
        <begin position="2"/>
        <end position="290"/>
    </location>
</feature>
<dbReference type="SUPFAM" id="SSF53613">
    <property type="entry name" value="Ribokinase-like"/>
    <property type="match status" value="1"/>
</dbReference>
<keyword evidence="8 9" id="KW-0119">Carbohydrate metabolism</keyword>
<evidence type="ECO:0000259" key="10">
    <source>
        <dbReference type="Pfam" id="PF00294"/>
    </source>
</evidence>
<dbReference type="GO" id="GO:0004747">
    <property type="term" value="F:ribokinase activity"/>
    <property type="evidence" value="ECO:0007669"/>
    <property type="project" value="UniProtKB-UniRule"/>
</dbReference>
<keyword evidence="1 9" id="KW-0808">Transferase</keyword>
<keyword evidence="12" id="KW-1185">Reference proteome</keyword>
<dbReference type="GO" id="GO:0005829">
    <property type="term" value="C:cytosol"/>
    <property type="evidence" value="ECO:0007669"/>
    <property type="project" value="TreeGrafter"/>
</dbReference>
<feature type="binding site" evidence="9">
    <location>
        <position position="248"/>
    </location>
    <ligand>
        <name>substrate</name>
    </ligand>
</feature>
<dbReference type="EMBL" id="JACHOO010000005">
    <property type="protein sequence ID" value="MBB5753587.1"/>
    <property type="molecule type" value="Genomic_DNA"/>
</dbReference>
<keyword evidence="5 9" id="KW-0067">ATP-binding</keyword>
<comment type="activity regulation">
    <text evidence="9">Activated by a monovalent cation that binds near, but not in, the active site. The most likely occupant of the site in vivo is potassium. Ion binding induces a conformational change that may alter substrate affinity.</text>
</comment>
<comment type="cofactor">
    <cofactor evidence="9">
        <name>Mg(2+)</name>
        <dbReference type="ChEBI" id="CHEBI:18420"/>
    </cofactor>
    <text evidence="9">Requires a divalent cation, most likely magnesium in vivo, as an electrophilic catalyst to aid phosphoryl group transfer. It is the chelate of the metal and the nucleotide that is the actual substrate.</text>
</comment>
<feature type="binding site" evidence="9">
    <location>
        <position position="281"/>
    </location>
    <ligand>
        <name>K(+)</name>
        <dbReference type="ChEBI" id="CHEBI:29103"/>
    </ligand>
</feature>
<evidence type="ECO:0000256" key="8">
    <source>
        <dbReference type="ARBA" id="ARBA00023277"/>
    </source>
</evidence>
<dbReference type="InterPro" id="IPR011611">
    <property type="entry name" value="PfkB_dom"/>
</dbReference>
<feature type="binding site" evidence="9">
    <location>
        <begin position="37"/>
        <end position="41"/>
    </location>
    <ligand>
        <name>substrate</name>
    </ligand>
</feature>
<comment type="subcellular location">
    <subcellularLocation>
        <location evidence="9">Cytoplasm</location>
    </subcellularLocation>
</comment>